<comment type="similarity">
    <text evidence="1">Belongs to the FAH family.</text>
</comment>
<dbReference type="PANTHER" id="PTHR42796:SF4">
    <property type="entry name" value="FUMARYLACETOACETATE HYDROLASE DOMAIN-CONTAINING PROTEIN 2A"/>
    <property type="match status" value="1"/>
</dbReference>
<feature type="domain" description="Fumarylacetoacetase-like C-terminal" evidence="3">
    <location>
        <begin position="79"/>
        <end position="281"/>
    </location>
</feature>
<dbReference type="EMBL" id="LIBJ01000142">
    <property type="protein sequence ID" value="KRO47638.1"/>
    <property type="molecule type" value="Genomic_DNA"/>
</dbReference>
<reference evidence="4 5" key="1">
    <citation type="submission" date="2015-10" db="EMBL/GenBank/DDBJ databases">
        <title>Metagenome-Assembled Genomes uncover a global brackish microbiome.</title>
        <authorList>
            <person name="Hugerth L.W."/>
            <person name="Larsson J."/>
            <person name="Alneberg J."/>
            <person name="Lindh M.V."/>
            <person name="Legrand C."/>
            <person name="Pinhassi J."/>
            <person name="Andersson A.F."/>
        </authorList>
    </citation>
    <scope>NUCLEOTIDE SEQUENCE [LARGE SCALE GENOMIC DNA]</scope>
    <source>
        <strain evidence="4">BACL6 MAG-120924-bin43</strain>
    </source>
</reference>
<dbReference type="InterPro" id="IPR011234">
    <property type="entry name" value="Fumarylacetoacetase-like_C"/>
</dbReference>
<dbReference type="GO" id="GO:0044281">
    <property type="term" value="P:small molecule metabolic process"/>
    <property type="evidence" value="ECO:0007669"/>
    <property type="project" value="UniProtKB-ARBA"/>
</dbReference>
<comment type="caution">
    <text evidence="4">The sequence shown here is derived from an EMBL/GenBank/DDBJ whole genome shotgun (WGS) entry which is preliminary data.</text>
</comment>
<evidence type="ECO:0000256" key="1">
    <source>
        <dbReference type="ARBA" id="ARBA00010211"/>
    </source>
</evidence>
<evidence type="ECO:0000313" key="5">
    <source>
        <dbReference type="Proteomes" id="UP000051017"/>
    </source>
</evidence>
<proteinExistence type="inferred from homology"/>
<dbReference type="InterPro" id="IPR051121">
    <property type="entry name" value="FAH"/>
</dbReference>
<dbReference type="Gene3D" id="3.90.850.10">
    <property type="entry name" value="Fumarylacetoacetase-like, C-terminal domain"/>
    <property type="match status" value="1"/>
</dbReference>
<dbReference type="PANTHER" id="PTHR42796">
    <property type="entry name" value="FUMARYLACETOACETATE HYDROLASE DOMAIN-CONTAINING PROTEIN 2A-RELATED"/>
    <property type="match status" value="1"/>
</dbReference>
<sequence>MPLKLASIQGRAHFVIGSSNDFRVVDVEHSSKGSLPSDVMACFSVWQSLRAHAASLAKTDGVACSIEQLDCPVPQPRQLFAVGLNYKKHAEEMGSPLPTTPLTFAKFQSSINTPCGDVRLVGSTCDYESELVIVIGAGGINIAQSDAWQHIAGIAAGQDISDRTLQYSGVPPQFSLGKSRTGFTPIGPWVADMDDNASRDDLRLTCSVNGEIRQDTKTSDMIFDISQIVSYLSDICQLFPGDAIFTGTTAGVGHGHKPPIYLQRGDIIETTLEGVGMIRNRCV</sequence>
<name>A0A0R2QBN2_9ACTN</name>
<dbReference type="Pfam" id="PF01557">
    <property type="entry name" value="FAA_hydrolase"/>
    <property type="match status" value="1"/>
</dbReference>
<evidence type="ECO:0000259" key="3">
    <source>
        <dbReference type="Pfam" id="PF01557"/>
    </source>
</evidence>
<protein>
    <recommendedName>
        <fullName evidence="3">Fumarylacetoacetase-like C-terminal domain-containing protein</fullName>
    </recommendedName>
</protein>
<keyword evidence="2" id="KW-0479">Metal-binding</keyword>
<evidence type="ECO:0000313" key="4">
    <source>
        <dbReference type="EMBL" id="KRO47638.1"/>
    </source>
</evidence>
<organism evidence="4 5">
    <name type="scientific">Acidimicrobiia bacterium BACL6 MAG-120924-bin43</name>
    <dbReference type="NCBI Taxonomy" id="1655583"/>
    <lineage>
        <taxon>Bacteria</taxon>
        <taxon>Bacillati</taxon>
        <taxon>Actinomycetota</taxon>
        <taxon>Acidimicrobiia</taxon>
        <taxon>acIV cluster</taxon>
    </lineage>
</organism>
<dbReference type="SUPFAM" id="SSF56529">
    <property type="entry name" value="FAH"/>
    <property type="match status" value="1"/>
</dbReference>
<dbReference type="GO" id="GO:0046872">
    <property type="term" value="F:metal ion binding"/>
    <property type="evidence" value="ECO:0007669"/>
    <property type="project" value="UniProtKB-KW"/>
</dbReference>
<accession>A0A0R2QBN2</accession>
<dbReference type="Proteomes" id="UP000051017">
    <property type="component" value="Unassembled WGS sequence"/>
</dbReference>
<gene>
    <name evidence="4" type="ORF">ABR75_01295</name>
</gene>
<dbReference type="AlphaFoldDB" id="A0A0R2QBN2"/>
<dbReference type="InterPro" id="IPR036663">
    <property type="entry name" value="Fumarylacetoacetase_C_sf"/>
</dbReference>
<dbReference type="GO" id="GO:0003824">
    <property type="term" value="F:catalytic activity"/>
    <property type="evidence" value="ECO:0007669"/>
    <property type="project" value="InterPro"/>
</dbReference>
<evidence type="ECO:0000256" key="2">
    <source>
        <dbReference type="ARBA" id="ARBA00022723"/>
    </source>
</evidence>